<reference key="3">
    <citation type="journal article" date="2000" name="Nature">
        <title>Sequence and analysis of chromosome 1 of the plant Arabidopsis thaliana.</title>
        <authorList>
            <person name="Theologis A."/>
            <person name="Ecker J.R."/>
            <person name="Palm C.J."/>
            <person name="Federspiel N.A."/>
            <person name="Kaul S."/>
            <person name="White O."/>
            <person name="Alonso J."/>
            <person name="Altafi H."/>
            <person name="Araujo R."/>
            <person name="Bowman C.L."/>
            <person name="Brooks S.Y."/>
            <person name="Buehler E."/>
            <person name="Chan A."/>
            <person name="Chao Q."/>
            <person name="Chen H."/>
            <person name="Cheuk R.F."/>
            <person name="Chin C.W."/>
            <person name="Chung M.K."/>
            <person name="Conn L."/>
            <person name="Conway A.B."/>
            <person name="Conway A.R."/>
            <person name="Creasy T.H."/>
            <person name="Dewar K."/>
            <person name="Dunn P."/>
            <person name="Etgu P."/>
            <person name="Feldblyum T.V."/>
            <person name="Feng J."/>
            <person name="Fong B."/>
            <person name="Fujii C.Y."/>
            <person name="Gill J.E."/>
            <person name="Goldsmith A.D."/>
            <person name="Haas B."/>
            <person name="Hansen N.F."/>
            <person name="Hughes B."/>
            <person name="Huizar L."/>
            <person name="Hunter J.L."/>
            <person name="Jenkins J."/>
            <person name="Johnson-Hopson C."/>
            <person name="Khan S."/>
            <person name="Khaykin E."/>
            <person name="Kim C.J."/>
            <person name="Koo H.L."/>
            <person name="Kremenetskaia I."/>
            <person name="Kurtz D.B."/>
            <person name="Kwan A."/>
            <person name="Lam B."/>
            <person name="Langin-Hooper S."/>
            <person name="Lee A."/>
            <person name="Lee J.M."/>
            <person name="Lenz C.A."/>
            <person name="Li J.H."/>
            <person name="Li Y."/>
            <person name="Lin X."/>
            <person name="Liu S.X."/>
            <person name="Liu Z.A."/>
            <person name="Luros J.S."/>
            <person name="Maiti R."/>
            <person name="Marziali A."/>
            <person name="Militscher J."/>
            <person name="Miranda M."/>
            <person name="Nguyen M."/>
            <person name="Nierman W.C."/>
            <person name="Osborne B.I."/>
            <person name="Pai G."/>
            <person name="Peterson J."/>
            <person name="Pham P.K."/>
            <person name="Rizzo M."/>
            <person name="Rooney T."/>
            <person name="Rowley D."/>
            <person name="Sakano H."/>
            <person name="Salzberg S.L."/>
            <person name="Schwartz J.R."/>
            <person name="Shinn P."/>
            <person name="Southwick A.M."/>
            <person name="Sun H."/>
            <person name="Tallon L.J."/>
            <person name="Tambunga G."/>
            <person name="Toriumi M.J."/>
            <person name="Town C.D."/>
            <person name="Utterback T."/>
            <person name="Van Aken S."/>
            <person name="Vaysberg M."/>
            <person name="Vysotskaia V.S."/>
            <person name="Walker M."/>
            <person name="Wu D."/>
            <person name="Yu G."/>
            <person name="Fraser C.M."/>
            <person name="Venter J.C."/>
            <person name="Davis R.W."/>
        </authorList>
    </citation>
    <scope>NUCLEOTIDE SEQUENCE [LARGE SCALE GENOMIC DNA]</scope>
    <source>
        <strain>cv. Columbia</strain>
    </source>
</reference>
<feature type="region of interest" description="Disordered" evidence="4">
    <location>
        <begin position="1"/>
        <end position="44"/>
    </location>
</feature>
<dbReference type="SMART" id="SM00744">
    <property type="entry name" value="RINGv"/>
    <property type="match status" value="1"/>
</dbReference>
<feature type="transmembrane region" description="Helical" evidence="5">
    <location>
        <begin position="207"/>
        <end position="233"/>
    </location>
</feature>
<dbReference type="CDD" id="cd16495">
    <property type="entry name" value="RING_CH-C4HC3_MARCH"/>
    <property type="match status" value="1"/>
</dbReference>
<dbReference type="Pfam" id="PF12906">
    <property type="entry name" value="RINGv"/>
    <property type="match status" value="1"/>
</dbReference>
<organism evidence="7">
    <name type="scientific">Arabidopsis thaliana</name>
    <name type="common">Mouse-ear cress</name>
    <dbReference type="NCBI Taxonomy" id="3702"/>
    <lineage>
        <taxon>Eukaryota</taxon>
        <taxon>Viridiplantae</taxon>
        <taxon>Streptophyta</taxon>
        <taxon>Embryophyta</taxon>
        <taxon>Tracheophyta</taxon>
        <taxon>Spermatophyta</taxon>
        <taxon>Magnoliopsida</taxon>
        <taxon>eudicotyledons</taxon>
        <taxon>Gunneridae</taxon>
        <taxon>Pentapetalae</taxon>
        <taxon>rosids</taxon>
        <taxon>malvids</taxon>
        <taxon>Brassicales</taxon>
        <taxon>Brassicaceae</taxon>
        <taxon>Camelineae</taxon>
        <taxon>Arabidopsis</taxon>
    </lineage>
</organism>
<dbReference type="AlphaFoldDB" id="O23692"/>
<keyword evidence="3" id="KW-0862">Zinc</keyword>
<keyword evidence="2" id="KW-0863">Zinc-finger</keyword>
<keyword evidence="1" id="KW-0479">Metal-binding</keyword>
<proteinExistence type="predicted"/>
<evidence type="ECO:0000256" key="1">
    <source>
        <dbReference type="ARBA" id="ARBA00022723"/>
    </source>
</evidence>
<feature type="compositionally biased region" description="Low complexity" evidence="4">
    <location>
        <begin position="29"/>
        <end position="41"/>
    </location>
</feature>
<dbReference type="SUPFAM" id="SSF57850">
    <property type="entry name" value="RING/U-box"/>
    <property type="match status" value="1"/>
</dbReference>
<keyword evidence="5" id="KW-0812">Transmembrane</keyword>
<protein>
    <submittedName>
        <fullName evidence="7">Uncharacterized protein T19D16.25</fullName>
    </submittedName>
</protein>
<dbReference type="GO" id="GO:0008270">
    <property type="term" value="F:zinc ion binding"/>
    <property type="evidence" value="ECO:0007669"/>
    <property type="project" value="UniProtKB-KW"/>
</dbReference>
<dbReference type="PANTHER" id="PTHR46347:SF4">
    <property type="entry name" value="RING_FYVE_PHD ZINC FINGER SUPERFAMILY PROTEIN"/>
    <property type="match status" value="1"/>
</dbReference>
<evidence type="ECO:0000256" key="2">
    <source>
        <dbReference type="ARBA" id="ARBA00022771"/>
    </source>
</evidence>
<dbReference type="InterPro" id="IPR011016">
    <property type="entry name" value="Znf_RING-CH"/>
</dbReference>
<dbReference type="PIR" id="B86244">
    <property type="entry name" value="B86244"/>
</dbReference>
<evidence type="ECO:0000256" key="3">
    <source>
        <dbReference type="ARBA" id="ARBA00022833"/>
    </source>
</evidence>
<keyword evidence="5" id="KW-0472">Membrane</keyword>
<name>O23692_ARATH</name>
<dbReference type="Gene3D" id="3.30.40.10">
    <property type="entry name" value="Zinc/RING finger domain, C3HC4 (zinc finger)"/>
    <property type="match status" value="1"/>
</dbReference>
<evidence type="ECO:0000313" key="7">
    <source>
        <dbReference type="EMBL" id="AAB65494.1"/>
    </source>
</evidence>
<feature type="domain" description="RING-CH-type" evidence="6">
    <location>
        <begin position="55"/>
        <end position="121"/>
    </location>
</feature>
<gene>
    <name evidence="7" type="primary">T19D16.25</name>
</gene>
<evidence type="ECO:0000256" key="5">
    <source>
        <dbReference type="SAM" id="Phobius"/>
    </source>
</evidence>
<evidence type="ECO:0000256" key="4">
    <source>
        <dbReference type="SAM" id="MobiDB-lite"/>
    </source>
</evidence>
<reference evidence="7" key="4">
    <citation type="submission" date="2000-10" db="EMBL/GenBank/DDBJ databases">
        <authorList>
            <person name="Town C.D."/>
            <person name="Kaul S."/>
        </authorList>
    </citation>
    <scope>NUCLEOTIDE SEQUENCE</scope>
</reference>
<dbReference type="EMBL" id="U95973">
    <property type="protein sequence ID" value="AAB65494.1"/>
    <property type="molecule type" value="Genomic_DNA"/>
</dbReference>
<accession>O23692</accession>
<feature type="transmembrane region" description="Helical" evidence="5">
    <location>
        <begin position="145"/>
        <end position="171"/>
    </location>
</feature>
<dbReference type="PROSITE" id="PS51292">
    <property type="entry name" value="ZF_RING_CH"/>
    <property type="match status" value="1"/>
</dbReference>
<dbReference type="PANTHER" id="PTHR46347">
    <property type="entry name" value="RING/FYVE/PHD ZINC FINGER SUPERFAMILY PROTEIN"/>
    <property type="match status" value="1"/>
</dbReference>
<keyword evidence="5" id="KW-1133">Transmembrane helix</keyword>
<dbReference type="ExpressionAtlas" id="O23692">
    <property type="expression patterns" value="baseline and differential"/>
</dbReference>
<dbReference type="InterPro" id="IPR013083">
    <property type="entry name" value="Znf_RING/FYVE/PHD"/>
</dbReference>
<reference evidence="7" key="1">
    <citation type="submission" date="1997-04" db="EMBL/GenBank/DDBJ databases">
        <title>Arabidopsis thaliana chromosome 1 BAC T19D16 genomic sequence.</title>
        <authorList>
            <person name="Lin X."/>
            <person name="Kaul S."/>
            <person name="Town C.D."/>
            <person name="Benito M."/>
            <person name="Creasy T.H."/>
            <person name="Haas B.J."/>
            <person name="Wu D."/>
            <person name="Maiti R."/>
            <person name="Ronning C.M."/>
            <person name="Koo H."/>
            <person name="Fujii C.Y."/>
            <person name="Utterback T.R."/>
            <person name="Barnstead M.E."/>
            <person name="Bowman C.L."/>
            <person name="White O."/>
            <person name="Nierman W.C."/>
            <person name="Fraser C.M."/>
        </authorList>
    </citation>
    <scope>NUCLEOTIDE SEQUENCE</scope>
</reference>
<sequence>MMQGEVQLQPPDSQKLSDSAPLLGDHTNSSSASPSAASVVAGNSDEIKAEEDLENDASSAPCCRICLEDDSELLGDELISPCMCKGTQQFVHRSCLDHWRSVKEGFAFSHCTTCKAQFHLRVEPFEDNNSWRRKAKFRLFVARDVLLVFLAVQTVRVISFFVLTGFLGIILHCSALNGNDPRMAGCQNCCYGWGVLDCFPASMEACFALVVVFVVIFAILGLAYGFLAATMAIQRIWQRHYHILTKRELTKEYIVEDLHGSYTPPKLDAEHEGRLKMLKLL</sequence>
<evidence type="ECO:0000259" key="6">
    <source>
        <dbReference type="PROSITE" id="PS51292"/>
    </source>
</evidence>
<reference evidence="7" key="2">
    <citation type="submission" date="1997-07" db="EMBL/GenBank/DDBJ databases">
        <authorList>
            <person name="Rounsley S.D."/>
        </authorList>
    </citation>
    <scope>NUCLEOTIDE SEQUENCE</scope>
</reference>